<dbReference type="Gene3D" id="1.10.10.10">
    <property type="entry name" value="Winged helix-like DNA-binding domain superfamily/Winged helix DNA-binding domain"/>
    <property type="match status" value="1"/>
</dbReference>
<feature type="region of interest" description="Disordered" evidence="1">
    <location>
        <begin position="414"/>
        <end position="443"/>
    </location>
</feature>
<dbReference type="Proteomes" id="UP000315017">
    <property type="component" value="Chromosome"/>
</dbReference>
<dbReference type="KEGG" id="aagg:ETAA8_28220"/>
<feature type="compositionally biased region" description="Low complexity" evidence="1">
    <location>
        <begin position="420"/>
        <end position="436"/>
    </location>
</feature>
<dbReference type="InterPro" id="IPR011991">
    <property type="entry name" value="ArsR-like_HTH"/>
</dbReference>
<dbReference type="EMBL" id="CP036274">
    <property type="protein sequence ID" value="QDU27732.1"/>
    <property type="molecule type" value="Genomic_DNA"/>
</dbReference>
<dbReference type="CDD" id="cd00090">
    <property type="entry name" value="HTH_ARSR"/>
    <property type="match status" value="1"/>
</dbReference>
<feature type="compositionally biased region" description="Polar residues" evidence="1">
    <location>
        <begin position="263"/>
        <end position="281"/>
    </location>
</feature>
<name>A0A517YC81_9BACT</name>
<dbReference type="GO" id="GO:0006355">
    <property type="term" value="P:regulation of DNA-templated transcription"/>
    <property type="evidence" value="ECO:0007669"/>
    <property type="project" value="UniProtKB-ARBA"/>
</dbReference>
<dbReference type="RefSeq" id="WP_145088855.1">
    <property type="nucleotide sequence ID" value="NZ_CP036274.1"/>
</dbReference>
<reference evidence="3 4" key="1">
    <citation type="submission" date="2019-02" db="EMBL/GenBank/DDBJ databases">
        <title>Deep-cultivation of Planctomycetes and their phenomic and genomic characterization uncovers novel biology.</title>
        <authorList>
            <person name="Wiegand S."/>
            <person name="Jogler M."/>
            <person name="Boedeker C."/>
            <person name="Pinto D."/>
            <person name="Vollmers J."/>
            <person name="Rivas-Marin E."/>
            <person name="Kohn T."/>
            <person name="Peeters S.H."/>
            <person name="Heuer A."/>
            <person name="Rast P."/>
            <person name="Oberbeckmann S."/>
            <person name="Bunk B."/>
            <person name="Jeske O."/>
            <person name="Meyerdierks A."/>
            <person name="Storesund J.E."/>
            <person name="Kallscheuer N."/>
            <person name="Luecker S."/>
            <person name="Lage O.M."/>
            <person name="Pohl T."/>
            <person name="Merkel B.J."/>
            <person name="Hornburger P."/>
            <person name="Mueller R.-W."/>
            <person name="Bruemmer F."/>
            <person name="Labrenz M."/>
            <person name="Spormann A.M."/>
            <person name="Op den Camp H."/>
            <person name="Overmann J."/>
            <person name="Amann R."/>
            <person name="Jetten M.S.M."/>
            <person name="Mascher T."/>
            <person name="Medema M.H."/>
            <person name="Devos D.P."/>
            <person name="Kaster A.-K."/>
            <person name="Ovreas L."/>
            <person name="Rohde M."/>
            <person name="Galperin M.Y."/>
            <person name="Jogler C."/>
        </authorList>
    </citation>
    <scope>NUCLEOTIDE SEQUENCE [LARGE SCALE GENOMIC DNA]</scope>
    <source>
        <strain evidence="3 4">ETA_A8</strain>
    </source>
</reference>
<dbReference type="InterPro" id="IPR013196">
    <property type="entry name" value="HTH_11"/>
</dbReference>
<evidence type="ECO:0000256" key="1">
    <source>
        <dbReference type="SAM" id="MobiDB-lite"/>
    </source>
</evidence>
<evidence type="ECO:0000313" key="3">
    <source>
        <dbReference type="EMBL" id="QDU27732.1"/>
    </source>
</evidence>
<dbReference type="SUPFAM" id="SSF46785">
    <property type="entry name" value="Winged helix' DNA-binding domain"/>
    <property type="match status" value="1"/>
</dbReference>
<gene>
    <name evidence="3" type="ORF">ETAA8_28220</name>
</gene>
<feature type="domain" description="Helix-turn-helix type 11" evidence="2">
    <location>
        <begin position="449"/>
        <end position="501"/>
    </location>
</feature>
<keyword evidence="4" id="KW-1185">Reference proteome</keyword>
<organism evidence="3 4">
    <name type="scientific">Anatilimnocola aggregata</name>
    <dbReference type="NCBI Taxonomy" id="2528021"/>
    <lineage>
        <taxon>Bacteria</taxon>
        <taxon>Pseudomonadati</taxon>
        <taxon>Planctomycetota</taxon>
        <taxon>Planctomycetia</taxon>
        <taxon>Pirellulales</taxon>
        <taxon>Pirellulaceae</taxon>
        <taxon>Anatilimnocola</taxon>
    </lineage>
</organism>
<feature type="region of interest" description="Disordered" evidence="1">
    <location>
        <begin position="262"/>
        <end position="286"/>
    </location>
</feature>
<dbReference type="OrthoDB" id="9154941at2"/>
<dbReference type="InterPro" id="IPR036388">
    <property type="entry name" value="WH-like_DNA-bd_sf"/>
</dbReference>
<dbReference type="Pfam" id="PF08279">
    <property type="entry name" value="HTH_11"/>
    <property type="match status" value="1"/>
</dbReference>
<dbReference type="InterPro" id="IPR036390">
    <property type="entry name" value="WH_DNA-bd_sf"/>
</dbReference>
<dbReference type="AlphaFoldDB" id="A0A517YC81"/>
<evidence type="ECO:0000259" key="2">
    <source>
        <dbReference type="Pfam" id="PF08279"/>
    </source>
</evidence>
<evidence type="ECO:0000313" key="4">
    <source>
        <dbReference type="Proteomes" id="UP000315017"/>
    </source>
</evidence>
<protein>
    <submittedName>
        <fullName evidence="3">HTH domain protein</fullName>
    </submittedName>
</protein>
<accession>A0A517YC81</accession>
<proteinExistence type="predicted"/>
<sequence length="506" mass="55231">MSKQQHPGPNEENVSAQLPVTDLEAQSLQVAISDLLRAIPVVWADVDGDCLSHLQTRALFLLISSGMVERRGWLRTTIANHSTCIEIRFQATGESGYHEALQQASPTQFEVWRDAWRDWCGRSHGGASPFHSYMIKPQEWRLTDQGVLARDDLNGLNPDSDPAFVFDFVFKRGPHGPGYWLRRMGPGGRPLSEEETQTVARLQAAGQDLGTLPRPPCNGNGELLEIRKVEASAPASKVNVNNWDEGAAAFAAVFTELMGQRPEVQSPSAATVPQGEPTSPATGPKAVTPSLFAGGLMVFREDRVTLCDVDICSGARSKPRRDFLELLAQRRPDGQFPAYDKDEIAQRIKLKSGEKSVAGLVRDLREDITARLGQLANIQCDGHQVILSGGPGYRFADAITVQLAPGSAITDIEDNDQGHDVSSVPSGDVPDVPNGDVRNRNVPDVGNERQTWILKELAKGRPLNAPNVAKHFGCSVKTVQRDLNALKKAGKVEFVGTSRSGIYRLR</sequence>